<dbReference type="PANTHER" id="PTHR38436:SF1">
    <property type="entry name" value="ESTER CYCLASE"/>
    <property type="match status" value="1"/>
</dbReference>
<dbReference type="STRING" id="298654.FraEuI1c_3543"/>
<evidence type="ECO:0000313" key="1">
    <source>
        <dbReference type="EMBL" id="ADP81550.1"/>
    </source>
</evidence>
<proteinExistence type="predicted"/>
<dbReference type="KEGG" id="fri:FraEuI1c_3543"/>
<dbReference type="RefSeq" id="WP_013424668.1">
    <property type="nucleotide sequence ID" value="NC_014666.1"/>
</dbReference>
<dbReference type="EMBL" id="CP002299">
    <property type="protein sequence ID" value="ADP81550.1"/>
    <property type="molecule type" value="Genomic_DNA"/>
</dbReference>
<keyword evidence="2" id="KW-1185">Reference proteome</keyword>
<dbReference type="InterPro" id="IPR009959">
    <property type="entry name" value="Cyclase_SnoaL-like"/>
</dbReference>
<reference evidence="1 2" key="1">
    <citation type="submission" date="2010-10" db="EMBL/GenBank/DDBJ databases">
        <title>Complete sequence of Frankia sp. EuI1c.</title>
        <authorList>
            <consortium name="US DOE Joint Genome Institute"/>
            <person name="Lucas S."/>
            <person name="Copeland A."/>
            <person name="Lapidus A."/>
            <person name="Cheng J.-F."/>
            <person name="Bruce D."/>
            <person name="Goodwin L."/>
            <person name="Pitluck S."/>
            <person name="Chertkov O."/>
            <person name="Detter J.C."/>
            <person name="Han C."/>
            <person name="Tapia R."/>
            <person name="Land M."/>
            <person name="Hauser L."/>
            <person name="Jeffries C."/>
            <person name="Kyrpides N."/>
            <person name="Ivanova N."/>
            <person name="Mikhailova N."/>
            <person name="Beauchemin N."/>
            <person name="Sen A."/>
            <person name="Sur S.A."/>
            <person name="Gtari M."/>
            <person name="Wall L."/>
            <person name="Tisa L."/>
            <person name="Woyke T."/>
        </authorList>
    </citation>
    <scope>NUCLEOTIDE SEQUENCE [LARGE SCALE GENOMIC DNA]</scope>
    <source>
        <strain evidence="2">DSM 45817 / CECT 9037 / EuI1c</strain>
    </source>
</reference>
<name>E3IZC3_PSEI1</name>
<protein>
    <recommendedName>
        <fullName evidence="3">SnoaL-like domain-containing protein</fullName>
    </recommendedName>
</protein>
<dbReference type="Proteomes" id="UP000002484">
    <property type="component" value="Chromosome"/>
</dbReference>
<evidence type="ECO:0000313" key="2">
    <source>
        <dbReference type="Proteomes" id="UP000002484"/>
    </source>
</evidence>
<gene>
    <name evidence="1" type="ordered locus">FraEuI1c_3543</name>
</gene>
<dbReference type="GO" id="GO:0030638">
    <property type="term" value="P:polyketide metabolic process"/>
    <property type="evidence" value="ECO:0007669"/>
    <property type="project" value="InterPro"/>
</dbReference>
<dbReference type="Pfam" id="PF07366">
    <property type="entry name" value="SnoaL"/>
    <property type="match status" value="1"/>
</dbReference>
<dbReference type="AlphaFoldDB" id="E3IZC3"/>
<dbReference type="InParanoid" id="E3IZC3"/>
<dbReference type="eggNOG" id="COG5485">
    <property type="taxonomic scope" value="Bacteria"/>
</dbReference>
<dbReference type="OrthoDB" id="129343at2"/>
<evidence type="ECO:0008006" key="3">
    <source>
        <dbReference type="Google" id="ProtNLM"/>
    </source>
</evidence>
<organism evidence="1 2">
    <name type="scientific">Pseudofrankia inefficax (strain DSM 45817 / CECT 9037 / DDB 130130 / EuI1c)</name>
    <name type="common">Frankia inefficax</name>
    <dbReference type="NCBI Taxonomy" id="298654"/>
    <lineage>
        <taxon>Bacteria</taxon>
        <taxon>Bacillati</taxon>
        <taxon>Actinomycetota</taxon>
        <taxon>Actinomycetes</taxon>
        <taxon>Frankiales</taxon>
        <taxon>Frankiaceae</taxon>
        <taxon>Pseudofrankia</taxon>
    </lineage>
</organism>
<dbReference type="HOGENOM" id="CLU_100997_5_2_11"/>
<dbReference type="InterPro" id="IPR032710">
    <property type="entry name" value="NTF2-like_dom_sf"/>
</dbReference>
<dbReference type="PANTHER" id="PTHR38436">
    <property type="entry name" value="POLYKETIDE CYCLASE SNOAL-LIKE DOMAIN"/>
    <property type="match status" value="1"/>
</dbReference>
<dbReference type="Gene3D" id="3.10.450.50">
    <property type="match status" value="1"/>
</dbReference>
<sequence>MIDHTAARALPPAAPTDPATVERLVREQFAVIETGDLDLADGNVTPDYVNHRAGHEPPAARGRGPEALKATALWLRRAFSEPRFDIHHIEVTGDRATVWATLHATHTGPFVVHDSPDGAVTEVFPPTGRPFAARHVHWFRVADGAIAEHDAVRDDLDMAKQLGWIPPRPAYIARMVLARRRERSRASRPADTAPRR</sequence>
<accession>E3IZC3</accession>
<dbReference type="SUPFAM" id="SSF54427">
    <property type="entry name" value="NTF2-like"/>
    <property type="match status" value="1"/>
</dbReference>